<feature type="compositionally biased region" description="Polar residues" evidence="6">
    <location>
        <begin position="310"/>
        <end position="325"/>
    </location>
</feature>
<dbReference type="Gene3D" id="3.80.10.10">
    <property type="entry name" value="Ribonuclease Inhibitor"/>
    <property type="match status" value="4"/>
</dbReference>
<sequence>MSDFDGNFIEMTSYWAPPSSPSPRTILAMLEQTDDGMNPISEIFPQTNIPRDHDTDQSGQRSGLRERLAARIGFSLPTLDAENMSPLDAFFRSSTVPNSPVVAISPGFSPSALLQSPNMVSDSSQIIPPSPATNYGPPEMVETSGEDNAMTMAFNNDFPYQPYNVDLPPLEVFDDIPTEESFYIPSYEPDVDPIGTPLVASFESELGDVDPIGTPLVASFESELGDVDPIGTPLVASFESELGDDAHIDIISIEDSESENENKDEDDEDYQFDYEDEDQDVYLDEEEDEDNVALDDDAQPSAPKRRRFDQASNNIGATRTSKTQRVILQMETDEDNPNDGYRWRKYGQKVVKGNPNPRSYYKCTNNECKVKKHVERGADNNKLVVTTYDGIHNHPSPPARRSNTGGRNRSAGTTMPQNQMDRTSRLARDHPPPARTPVEMRPFSSMAPQVDLTQVYMSGISKLPNIPVYQLNPGFMYRNDEPMMNVMPDGSDVYPMMNVMPDGSDVYGGIMNRLLGKKKIEEALEIENSAMEEVTRSVLAEEILKRLDLENLCSVACVSTTLRSAVVSGVLPSLTSLDLSIFSPDDETLNHVLRGCIGLSSLTLNCLRLNAASVRGVLGPHLRELHLLRCSLLSSTVLTSIGSLCPNLRVLTLEMADLDSPAVFQSNLTQMLNGCPYLESLQLNIRGILVDATAFQSVRFSLPETLKVLRLQPLLESEAILLMNRFKVTGTYLSQADYSALLSPSPSFTLQSLSLVLDLISDRLIIAITGSLPQLVKLDLEDRPEKEPFPDSDLTYTGLQALGYCQQLTSLSLVRTCYNRKISFKRINDMGIFLLSEACKGLESVRLGGFPKVSDAGFASLLHSCRNLKKFEILGAFLLSDLAFHDVTGSSCSLQEVRLSTCPLITSEAVKKLGLCGNLEVLDLGSCKSISDSCLNSVSALRKLTSLNLAGADVTDSGMLALGKSDVPITQLSLRGCRRVSDRGISHLLNNEGTITKTLSTLDLGHMPGISDRAIHTITHCCKALTELSIRSCFHVTDSSIESLATRERQSEGGSKQLRKLNVHNCVSLTTGALRWLSKPSFAGLHWLGLGQTRFAGRKETVTATICGQRPWLTLCFDGCELGCCDGWEFHTPQRH</sequence>
<proteinExistence type="predicted"/>
<dbReference type="Pfam" id="PF00646">
    <property type="entry name" value="F-box"/>
    <property type="match status" value="1"/>
</dbReference>
<feature type="compositionally biased region" description="Basic and acidic residues" evidence="6">
    <location>
        <begin position="422"/>
        <end position="432"/>
    </location>
</feature>
<keyword evidence="2" id="KW-0805">Transcription regulation</keyword>
<evidence type="ECO:0000256" key="3">
    <source>
        <dbReference type="ARBA" id="ARBA00023125"/>
    </source>
</evidence>
<dbReference type="PANTHER" id="PTHR13318">
    <property type="entry name" value="PARTNER OF PAIRED, ISOFORM B-RELATED"/>
    <property type="match status" value="1"/>
</dbReference>
<feature type="domain" description="WRKY" evidence="7">
    <location>
        <begin position="332"/>
        <end position="397"/>
    </location>
</feature>
<dbReference type="Gene3D" id="2.20.25.80">
    <property type="entry name" value="WRKY domain"/>
    <property type="match status" value="1"/>
</dbReference>
<dbReference type="SUPFAM" id="SSF52047">
    <property type="entry name" value="RNI-like"/>
    <property type="match status" value="2"/>
</dbReference>
<dbReference type="SUPFAM" id="SSF118290">
    <property type="entry name" value="WRKY DNA-binding domain"/>
    <property type="match status" value="1"/>
</dbReference>
<evidence type="ECO:0000256" key="2">
    <source>
        <dbReference type="ARBA" id="ARBA00023015"/>
    </source>
</evidence>
<dbReference type="GO" id="GO:0043565">
    <property type="term" value="F:sequence-specific DNA binding"/>
    <property type="evidence" value="ECO:0007669"/>
    <property type="project" value="InterPro"/>
</dbReference>
<dbReference type="SMART" id="SM00367">
    <property type="entry name" value="LRR_CC"/>
    <property type="match status" value="9"/>
</dbReference>
<dbReference type="InterPro" id="IPR057207">
    <property type="entry name" value="FBXL15_LRR"/>
</dbReference>
<dbReference type="AlphaFoldDB" id="A0A8S1ZJM3"/>
<keyword evidence="5" id="KW-0539">Nucleus</keyword>
<dbReference type="Pfam" id="PF03106">
    <property type="entry name" value="WRKY"/>
    <property type="match status" value="1"/>
</dbReference>
<dbReference type="InterPro" id="IPR006553">
    <property type="entry name" value="Leu-rich_rpt_Cys-con_subtyp"/>
</dbReference>
<feature type="compositionally biased region" description="Acidic residues" evidence="6">
    <location>
        <begin position="286"/>
        <end position="298"/>
    </location>
</feature>
<organism evidence="8 9">
    <name type="scientific">Arabidopsis arenosa</name>
    <name type="common">Sand rock-cress</name>
    <name type="synonym">Cardaminopsis arenosa</name>
    <dbReference type="NCBI Taxonomy" id="38785"/>
    <lineage>
        <taxon>Eukaryota</taxon>
        <taxon>Viridiplantae</taxon>
        <taxon>Streptophyta</taxon>
        <taxon>Embryophyta</taxon>
        <taxon>Tracheophyta</taxon>
        <taxon>Spermatophyta</taxon>
        <taxon>Magnoliopsida</taxon>
        <taxon>eudicotyledons</taxon>
        <taxon>Gunneridae</taxon>
        <taxon>Pentapetalae</taxon>
        <taxon>rosids</taxon>
        <taxon>malvids</taxon>
        <taxon>Brassicales</taxon>
        <taxon>Brassicaceae</taxon>
        <taxon>Camelineae</taxon>
        <taxon>Arabidopsis</taxon>
    </lineage>
</organism>
<feature type="region of interest" description="Disordered" evidence="6">
    <location>
        <begin position="388"/>
        <end position="442"/>
    </location>
</feature>
<keyword evidence="9" id="KW-1185">Reference proteome</keyword>
<dbReference type="FunFam" id="3.80.10.10:FF:000802">
    <property type="entry name" value="F-box protein At-B"/>
    <property type="match status" value="1"/>
</dbReference>
<comment type="subcellular location">
    <subcellularLocation>
        <location evidence="1">Nucleus</location>
    </subcellularLocation>
</comment>
<feature type="region of interest" description="Disordered" evidence="6">
    <location>
        <begin position="44"/>
        <end position="64"/>
    </location>
</feature>
<dbReference type="GO" id="GO:0019005">
    <property type="term" value="C:SCF ubiquitin ligase complex"/>
    <property type="evidence" value="ECO:0007669"/>
    <property type="project" value="TreeGrafter"/>
</dbReference>
<dbReference type="Pfam" id="PF25372">
    <property type="entry name" value="DUF7885"/>
    <property type="match status" value="1"/>
</dbReference>
<dbReference type="GO" id="GO:0031146">
    <property type="term" value="P:SCF-dependent proteasomal ubiquitin-dependent protein catabolic process"/>
    <property type="evidence" value="ECO:0007669"/>
    <property type="project" value="TreeGrafter"/>
</dbReference>
<dbReference type="InterPro" id="IPR036576">
    <property type="entry name" value="WRKY_dom_sf"/>
</dbReference>
<dbReference type="Proteomes" id="UP000682877">
    <property type="component" value="Chromosome 1"/>
</dbReference>
<reference evidence="8" key="1">
    <citation type="submission" date="2021-01" db="EMBL/GenBank/DDBJ databases">
        <authorList>
            <person name="Bezrukov I."/>
        </authorList>
    </citation>
    <scope>NUCLEOTIDE SEQUENCE</scope>
</reference>
<dbReference type="InterPro" id="IPR003657">
    <property type="entry name" value="WRKY_dom"/>
</dbReference>
<evidence type="ECO:0000256" key="1">
    <source>
        <dbReference type="ARBA" id="ARBA00004123"/>
    </source>
</evidence>
<name>A0A8S1ZJM3_ARAAE</name>
<keyword evidence="4" id="KW-0804">Transcription</keyword>
<dbReference type="PANTHER" id="PTHR13318:SF176">
    <property type="entry name" value="F-BOX PROTEIN AT-B"/>
    <property type="match status" value="1"/>
</dbReference>
<accession>A0A8S1ZJM3</accession>
<feature type="region of interest" description="Disordered" evidence="6">
    <location>
        <begin position="286"/>
        <end position="325"/>
    </location>
</feature>
<evidence type="ECO:0000313" key="9">
    <source>
        <dbReference type="Proteomes" id="UP000682877"/>
    </source>
</evidence>
<feature type="compositionally biased region" description="Polar residues" evidence="6">
    <location>
        <begin position="401"/>
        <end position="421"/>
    </location>
</feature>
<dbReference type="SMART" id="SM00774">
    <property type="entry name" value="WRKY"/>
    <property type="match status" value="1"/>
</dbReference>
<gene>
    <name evidence="8" type="ORF">AARE701A_LOCUS3694</name>
</gene>
<dbReference type="InterPro" id="IPR032675">
    <property type="entry name" value="LRR_dom_sf"/>
</dbReference>
<evidence type="ECO:0000313" key="8">
    <source>
        <dbReference type="EMBL" id="CAE5960244.1"/>
    </source>
</evidence>
<evidence type="ECO:0000256" key="4">
    <source>
        <dbReference type="ARBA" id="ARBA00023163"/>
    </source>
</evidence>
<feature type="region of interest" description="Disordered" evidence="6">
    <location>
        <begin position="252"/>
        <end position="274"/>
    </location>
</feature>
<keyword evidence="3" id="KW-0238">DNA-binding</keyword>
<dbReference type="FunFam" id="2.20.25.80:FF:000003">
    <property type="entry name" value="WRKY transcription factor 57"/>
    <property type="match status" value="1"/>
</dbReference>
<evidence type="ECO:0000259" key="7">
    <source>
        <dbReference type="PROSITE" id="PS50811"/>
    </source>
</evidence>
<dbReference type="GO" id="GO:0005634">
    <property type="term" value="C:nucleus"/>
    <property type="evidence" value="ECO:0007669"/>
    <property type="project" value="UniProtKB-SubCell"/>
</dbReference>
<dbReference type="GO" id="GO:0003700">
    <property type="term" value="F:DNA-binding transcription factor activity"/>
    <property type="evidence" value="ECO:0007669"/>
    <property type="project" value="InterPro"/>
</dbReference>
<dbReference type="InterPro" id="IPR001810">
    <property type="entry name" value="F-box_dom"/>
</dbReference>
<evidence type="ECO:0000256" key="6">
    <source>
        <dbReference type="SAM" id="MobiDB-lite"/>
    </source>
</evidence>
<evidence type="ECO:0000256" key="5">
    <source>
        <dbReference type="ARBA" id="ARBA00023242"/>
    </source>
</evidence>
<dbReference type="PROSITE" id="PS50811">
    <property type="entry name" value="WRKY"/>
    <property type="match status" value="1"/>
</dbReference>
<dbReference type="EMBL" id="LR999451">
    <property type="protein sequence ID" value="CAE5960244.1"/>
    <property type="molecule type" value="Genomic_DNA"/>
</dbReference>
<protein>
    <recommendedName>
        <fullName evidence="7">WRKY domain-containing protein</fullName>
    </recommendedName>
</protein>